<evidence type="ECO:0000256" key="2">
    <source>
        <dbReference type="ARBA" id="ARBA00022980"/>
    </source>
</evidence>
<dbReference type="NCBIfam" id="TIGR00030">
    <property type="entry name" value="S21p"/>
    <property type="match status" value="1"/>
</dbReference>
<evidence type="ECO:0000256" key="5">
    <source>
        <dbReference type="HAMAP-Rule" id="MF_00358"/>
    </source>
</evidence>
<sequence length="76" mass="8794">MRGGSNYESGTPLVELRINEGESFEGFLRRFTKRVQQESIISEARRRQHFEPPSITRKKTAAAKRRKSVKATLKNM</sequence>
<evidence type="ECO:0000256" key="4">
    <source>
        <dbReference type="ARBA" id="ARBA00035135"/>
    </source>
</evidence>
<dbReference type="InterPro" id="IPR038380">
    <property type="entry name" value="Ribosomal_bS21_sf"/>
</dbReference>
<reference evidence="9" key="2">
    <citation type="journal article" date="2023" name="Nat. Commun.">
        <title>Cultivation of marine bacteria of the SAR202 clade.</title>
        <authorList>
            <person name="Lim Y."/>
            <person name="Seo J.H."/>
            <person name="Giovannoni S.J."/>
            <person name="Kang I."/>
            <person name="Cho J.C."/>
        </authorList>
    </citation>
    <scope>NUCLEOTIDE SEQUENCE</scope>
    <source>
        <strain evidence="9">JH1073</strain>
    </source>
</reference>
<comment type="similarity">
    <text evidence="1 5 6">Belongs to the bacterial ribosomal protein bS21 family.</text>
</comment>
<protein>
    <recommendedName>
        <fullName evidence="4 5">Small ribosomal subunit protein bS21</fullName>
    </recommendedName>
</protein>
<evidence type="ECO:0000313" key="11">
    <source>
        <dbReference type="Proteomes" id="UP001321249"/>
    </source>
</evidence>
<dbReference type="InterPro" id="IPR001911">
    <property type="entry name" value="Ribosomal_bS21"/>
</dbReference>
<dbReference type="HAMAP" id="MF_00358">
    <property type="entry name" value="Ribosomal_bS21"/>
    <property type="match status" value="1"/>
</dbReference>
<keyword evidence="2 5" id="KW-0689">Ribosomal protein</keyword>
<evidence type="ECO:0000313" key="10">
    <source>
        <dbReference type="Proteomes" id="UP001219901"/>
    </source>
</evidence>
<reference evidence="10" key="3">
    <citation type="submission" date="2023-06" db="EMBL/GenBank/DDBJ databases">
        <title>Pangenomics reveal diversification of enzyme families and niche specialization in globally abundant SAR202 bacteria.</title>
        <authorList>
            <person name="Saw J.H.W."/>
        </authorList>
    </citation>
    <scope>NUCLEOTIDE SEQUENCE [LARGE SCALE GENOMIC DNA]</scope>
    <source>
        <strain evidence="10">JH1073</strain>
    </source>
</reference>
<dbReference type="PRINTS" id="PR00976">
    <property type="entry name" value="RIBOSOMALS21"/>
</dbReference>
<keyword evidence="10" id="KW-1185">Reference proteome</keyword>
<evidence type="ECO:0000256" key="3">
    <source>
        <dbReference type="ARBA" id="ARBA00023274"/>
    </source>
</evidence>
<dbReference type="GO" id="GO:0005840">
    <property type="term" value="C:ribosome"/>
    <property type="evidence" value="ECO:0007669"/>
    <property type="project" value="UniProtKB-KW"/>
</dbReference>
<dbReference type="EMBL" id="WMBE01000001">
    <property type="protein sequence ID" value="MDG0865721.1"/>
    <property type="molecule type" value="Genomic_DNA"/>
</dbReference>
<feature type="compositionally biased region" description="Basic residues" evidence="7">
    <location>
        <begin position="56"/>
        <end position="69"/>
    </location>
</feature>
<gene>
    <name evidence="5" type="primary">rpsU</name>
    <name evidence="8" type="ORF">GKO46_01360</name>
    <name evidence="9" type="ORF">GKO48_07865</name>
</gene>
<dbReference type="GO" id="GO:0003735">
    <property type="term" value="F:structural constituent of ribosome"/>
    <property type="evidence" value="ECO:0007669"/>
    <property type="project" value="InterPro"/>
</dbReference>
<dbReference type="Gene3D" id="1.20.5.1150">
    <property type="entry name" value="Ribosomal protein S8"/>
    <property type="match status" value="1"/>
</dbReference>
<keyword evidence="3 5" id="KW-0687">Ribonucleoprotein</keyword>
<dbReference type="AlphaFoldDB" id="A0AAJ5ZDP5"/>
<evidence type="ECO:0000256" key="1">
    <source>
        <dbReference type="ARBA" id="ARBA00006640"/>
    </source>
</evidence>
<reference evidence="10 11" key="1">
    <citation type="submission" date="2019-11" db="EMBL/GenBank/DDBJ databases">
        <authorList>
            <person name="Cho J.-C."/>
        </authorList>
    </citation>
    <scope>NUCLEOTIDE SEQUENCE [LARGE SCALE GENOMIC DNA]</scope>
    <source>
        <strain evidence="9 10">JH1073</strain>
        <strain evidence="8 11">JH702</strain>
    </source>
</reference>
<name>A0AAJ5ZDP5_9CHLR</name>
<dbReference type="Pfam" id="PF01165">
    <property type="entry name" value="Ribosomal_S21"/>
    <property type="match status" value="1"/>
</dbReference>
<organism evidence="9 10">
    <name type="scientific">Candidatus Lucifugimonas marina</name>
    <dbReference type="NCBI Taxonomy" id="3038979"/>
    <lineage>
        <taxon>Bacteria</taxon>
        <taxon>Bacillati</taxon>
        <taxon>Chloroflexota</taxon>
        <taxon>Dehalococcoidia</taxon>
        <taxon>SAR202 cluster</taxon>
        <taxon>Candidatus Lucifugimonadales</taxon>
        <taxon>Candidatus Lucifugimonadaceae</taxon>
        <taxon>Candidatus Lucifugimonas</taxon>
    </lineage>
</organism>
<evidence type="ECO:0000256" key="6">
    <source>
        <dbReference type="RuleBase" id="RU000667"/>
    </source>
</evidence>
<proteinExistence type="inferred from homology"/>
<dbReference type="GO" id="GO:1990904">
    <property type="term" value="C:ribonucleoprotein complex"/>
    <property type="evidence" value="ECO:0007669"/>
    <property type="project" value="UniProtKB-KW"/>
</dbReference>
<evidence type="ECO:0000313" key="9">
    <source>
        <dbReference type="EMBL" id="WFG39537.1"/>
    </source>
</evidence>
<accession>A0AAJ5ZDP5</accession>
<dbReference type="Proteomes" id="UP001219901">
    <property type="component" value="Chromosome"/>
</dbReference>
<dbReference type="GO" id="GO:0006412">
    <property type="term" value="P:translation"/>
    <property type="evidence" value="ECO:0007669"/>
    <property type="project" value="UniProtKB-UniRule"/>
</dbReference>
<dbReference type="EMBL" id="CP046147">
    <property type="protein sequence ID" value="WFG39537.1"/>
    <property type="molecule type" value="Genomic_DNA"/>
</dbReference>
<evidence type="ECO:0000256" key="7">
    <source>
        <dbReference type="SAM" id="MobiDB-lite"/>
    </source>
</evidence>
<evidence type="ECO:0000313" key="8">
    <source>
        <dbReference type="EMBL" id="MDG0865721.1"/>
    </source>
</evidence>
<feature type="region of interest" description="Disordered" evidence="7">
    <location>
        <begin position="43"/>
        <end position="76"/>
    </location>
</feature>
<dbReference type="Proteomes" id="UP001321249">
    <property type="component" value="Unassembled WGS sequence"/>
</dbReference>